<sequence>MNLTSIKNTIISLKTTIELQELLSSLRVIAANEKSEEILEIINIALQKSFDVEDEKTAVDILELKIKQLFGSKKNMKQIENDLFLMKHIANMLDYQEGLILAFSIEWGIERFKGNDKKSLEVLQKSMDLLEKCTNCSCYTYNITRYSYAFDKWKSY</sequence>
<accession>X1ADE8</accession>
<proteinExistence type="predicted"/>
<gene>
    <name evidence="1" type="ORF">S01H4_15634</name>
</gene>
<dbReference type="EMBL" id="BART01006850">
    <property type="protein sequence ID" value="GAG70703.1"/>
    <property type="molecule type" value="Genomic_DNA"/>
</dbReference>
<protein>
    <submittedName>
        <fullName evidence="1">Uncharacterized protein</fullName>
    </submittedName>
</protein>
<reference evidence="1" key="1">
    <citation type="journal article" date="2014" name="Front. Microbiol.">
        <title>High frequency of phylogenetically diverse reductive dehalogenase-homologous genes in deep subseafloor sedimentary metagenomes.</title>
        <authorList>
            <person name="Kawai M."/>
            <person name="Futagami T."/>
            <person name="Toyoda A."/>
            <person name="Takaki Y."/>
            <person name="Nishi S."/>
            <person name="Hori S."/>
            <person name="Arai W."/>
            <person name="Tsubouchi T."/>
            <person name="Morono Y."/>
            <person name="Uchiyama I."/>
            <person name="Ito T."/>
            <person name="Fujiyama A."/>
            <person name="Inagaki F."/>
            <person name="Takami H."/>
        </authorList>
    </citation>
    <scope>NUCLEOTIDE SEQUENCE</scope>
    <source>
        <strain evidence="1">Expedition CK06-06</strain>
    </source>
</reference>
<organism evidence="1">
    <name type="scientific">marine sediment metagenome</name>
    <dbReference type="NCBI Taxonomy" id="412755"/>
    <lineage>
        <taxon>unclassified sequences</taxon>
        <taxon>metagenomes</taxon>
        <taxon>ecological metagenomes</taxon>
    </lineage>
</organism>
<dbReference type="AlphaFoldDB" id="X1ADE8"/>
<name>X1ADE8_9ZZZZ</name>
<evidence type="ECO:0000313" key="1">
    <source>
        <dbReference type="EMBL" id="GAG70703.1"/>
    </source>
</evidence>
<feature type="non-terminal residue" evidence="1">
    <location>
        <position position="156"/>
    </location>
</feature>
<comment type="caution">
    <text evidence="1">The sequence shown here is derived from an EMBL/GenBank/DDBJ whole genome shotgun (WGS) entry which is preliminary data.</text>
</comment>